<feature type="domain" description="PpiC" evidence="1">
    <location>
        <begin position="121"/>
        <end position="243"/>
    </location>
</feature>
<organism evidence="2 3">
    <name type="scientific">Kaistia nematophila</name>
    <dbReference type="NCBI Taxonomy" id="2994654"/>
    <lineage>
        <taxon>Bacteria</taxon>
        <taxon>Pseudomonadati</taxon>
        <taxon>Pseudomonadota</taxon>
        <taxon>Alphaproteobacteria</taxon>
        <taxon>Hyphomicrobiales</taxon>
        <taxon>Kaistiaceae</taxon>
        <taxon>Kaistia</taxon>
    </lineage>
</organism>
<evidence type="ECO:0000313" key="2">
    <source>
        <dbReference type="EMBL" id="MCX5568135.1"/>
    </source>
</evidence>
<dbReference type="AlphaFoldDB" id="A0A9X3E7K2"/>
<name>A0A9X3E7K2_9HYPH</name>
<keyword evidence="3" id="KW-1185">Reference proteome</keyword>
<dbReference type="EMBL" id="JAPKNK010000001">
    <property type="protein sequence ID" value="MCX5568135.1"/>
    <property type="molecule type" value="Genomic_DNA"/>
</dbReference>
<dbReference type="Pfam" id="PF13145">
    <property type="entry name" value="Rotamase_2"/>
    <property type="match status" value="1"/>
</dbReference>
<accession>A0A9X3E7K2</accession>
<evidence type="ECO:0000313" key="3">
    <source>
        <dbReference type="Proteomes" id="UP001144805"/>
    </source>
</evidence>
<protein>
    <submittedName>
        <fullName evidence="2">Peptidylprolyl isomerase</fullName>
    </submittedName>
</protein>
<keyword evidence="2" id="KW-0413">Isomerase</keyword>
<gene>
    <name evidence="2" type="ORF">OSH07_02895</name>
</gene>
<dbReference type="InterPro" id="IPR000297">
    <property type="entry name" value="PPIase_PpiC"/>
</dbReference>
<evidence type="ECO:0000259" key="1">
    <source>
        <dbReference type="Pfam" id="PF13145"/>
    </source>
</evidence>
<dbReference type="RefSeq" id="WP_266337093.1">
    <property type="nucleotide sequence ID" value="NZ_JAPKNK010000001.1"/>
</dbReference>
<dbReference type="GO" id="GO:0003755">
    <property type="term" value="F:peptidyl-prolyl cis-trans isomerase activity"/>
    <property type="evidence" value="ECO:0007669"/>
    <property type="project" value="InterPro"/>
</dbReference>
<reference evidence="2" key="1">
    <citation type="submission" date="2022-11" db="EMBL/GenBank/DDBJ databases">
        <title>Biodiversity and phylogenetic relationships of bacteria.</title>
        <authorList>
            <person name="Machado R.A.R."/>
            <person name="Bhat A."/>
            <person name="Loulou A."/>
            <person name="Kallel S."/>
        </authorList>
    </citation>
    <scope>NUCLEOTIDE SEQUENCE</scope>
    <source>
        <strain evidence="2">K-TC2</strain>
    </source>
</reference>
<sequence length="283" mass="31233">MPKTRIRALLASPLLHFFLLGGLAFGYYNLRNPASERPAPDDVLRLGASDAQRLALDFVTTRHRAPTPEELRSLIRDWAIEEASVREALALGLDQGDAMIRNRLRNKIEYLAEAPAAALTPDETTLAAYYQANAARFSHDGELSFTQVLLPANARPEEVAATKAQLEQGADPGALNNSSLLPPEVEGMAAPAVERVFGKGFGNRIAALPLDHWSGPLQSGYGAHLVRLEKRQTGVLPPLAQVHDRVLAEWRAEEARKLRDDYLAKLLQRYRLELPEIPDEAQP</sequence>
<comment type="caution">
    <text evidence="2">The sequence shown here is derived from an EMBL/GenBank/DDBJ whole genome shotgun (WGS) entry which is preliminary data.</text>
</comment>
<proteinExistence type="predicted"/>
<dbReference type="Proteomes" id="UP001144805">
    <property type="component" value="Unassembled WGS sequence"/>
</dbReference>